<feature type="region of interest" description="Disordered" evidence="1">
    <location>
        <begin position="1"/>
        <end position="20"/>
    </location>
</feature>
<accession>A0ABY9JLL7</accession>
<dbReference type="Gene3D" id="1.10.10.10">
    <property type="entry name" value="Winged helix-like DNA-binding domain superfamily/Winged helix DNA-binding domain"/>
    <property type="match status" value="1"/>
</dbReference>
<evidence type="ECO:0000313" key="2">
    <source>
        <dbReference type="EMBL" id="WLQ67674.1"/>
    </source>
</evidence>
<gene>
    <name evidence="2" type="ORF">P8A20_30720</name>
</gene>
<sequence>MTLLDHAPPAPDTDAPPAPDTVAAPFVGAGEAVLALHALVRAEAAAEAQAAGAEAADLEQAVWLRLLERRSGPEVPADPVRWVRTAVRAEARVARRRVRRERAYTAGEAPGDWAGCPERIAVGADERRALRTAVGRLPGRCPRLLGAMLAAHDPTYREIAGELGMSQGSLGPMRSRCLGCLRRMLAAEVVAPELRGMER</sequence>
<dbReference type="InterPro" id="IPR036388">
    <property type="entry name" value="WH-like_DNA-bd_sf"/>
</dbReference>
<protein>
    <submittedName>
        <fullName evidence="2">Sigma-70 family RNA polymerase sigma factor</fullName>
    </submittedName>
</protein>
<dbReference type="SUPFAM" id="SSF88946">
    <property type="entry name" value="Sigma2 domain of RNA polymerase sigma factors"/>
    <property type="match status" value="1"/>
</dbReference>
<dbReference type="InterPro" id="IPR013325">
    <property type="entry name" value="RNA_pol_sigma_r2"/>
</dbReference>
<evidence type="ECO:0000256" key="1">
    <source>
        <dbReference type="SAM" id="MobiDB-lite"/>
    </source>
</evidence>
<reference evidence="2 3" key="1">
    <citation type="submission" date="2023-03" db="EMBL/GenBank/DDBJ databases">
        <title>Isolation and description of six Streptomyces strains from soil environments, able to metabolize different microbial glucans.</title>
        <authorList>
            <person name="Widen T."/>
            <person name="Larsbrink J."/>
        </authorList>
    </citation>
    <scope>NUCLEOTIDE SEQUENCE [LARGE SCALE GENOMIC DNA]</scope>
    <source>
        <strain evidence="2 3">Alt3</strain>
    </source>
</reference>
<evidence type="ECO:0000313" key="3">
    <source>
        <dbReference type="Proteomes" id="UP001224433"/>
    </source>
</evidence>
<dbReference type="RefSeq" id="WP_261988905.1">
    <property type="nucleotide sequence ID" value="NZ_CP120983.1"/>
</dbReference>
<keyword evidence="3" id="KW-1185">Reference proteome</keyword>
<feature type="compositionally biased region" description="Pro residues" evidence="1">
    <location>
        <begin position="8"/>
        <end position="19"/>
    </location>
</feature>
<proteinExistence type="predicted"/>
<dbReference type="EMBL" id="CP120983">
    <property type="protein sequence ID" value="WLQ67674.1"/>
    <property type="molecule type" value="Genomic_DNA"/>
</dbReference>
<dbReference type="Proteomes" id="UP001224433">
    <property type="component" value="Chromosome"/>
</dbReference>
<dbReference type="SUPFAM" id="SSF88659">
    <property type="entry name" value="Sigma3 and sigma4 domains of RNA polymerase sigma factors"/>
    <property type="match status" value="1"/>
</dbReference>
<name>A0ABY9JLL7_9ACTN</name>
<organism evidence="2 3">
    <name type="scientific">Streptomyces glycanivorans</name>
    <dbReference type="NCBI Taxonomy" id="3033808"/>
    <lineage>
        <taxon>Bacteria</taxon>
        <taxon>Bacillati</taxon>
        <taxon>Actinomycetota</taxon>
        <taxon>Actinomycetes</taxon>
        <taxon>Kitasatosporales</taxon>
        <taxon>Streptomycetaceae</taxon>
        <taxon>Streptomyces</taxon>
    </lineage>
</organism>
<dbReference type="InterPro" id="IPR013324">
    <property type="entry name" value="RNA_pol_sigma_r3/r4-like"/>
</dbReference>